<keyword evidence="5" id="KW-1185">Reference proteome</keyword>
<dbReference type="PANTHER" id="PTHR43476:SF4">
    <property type="entry name" value="BLR0106 PROTEIN"/>
    <property type="match status" value="1"/>
</dbReference>
<organism evidence="4 5">
    <name type="scientific">Actinomadura luzonensis</name>
    <dbReference type="NCBI Taxonomy" id="2805427"/>
    <lineage>
        <taxon>Bacteria</taxon>
        <taxon>Bacillati</taxon>
        <taxon>Actinomycetota</taxon>
        <taxon>Actinomycetes</taxon>
        <taxon>Streptosporangiales</taxon>
        <taxon>Thermomonosporaceae</taxon>
        <taxon>Actinomadura</taxon>
    </lineage>
</organism>
<keyword evidence="4" id="KW-0503">Monooxygenase</keyword>
<evidence type="ECO:0000256" key="2">
    <source>
        <dbReference type="ARBA" id="ARBA00023027"/>
    </source>
</evidence>
<comment type="caution">
    <text evidence="4">The sequence shown here is derived from an EMBL/GenBank/DDBJ whole genome shotgun (WGS) entry which is preliminary data.</text>
</comment>
<accession>A0ABT0FJ00</accession>
<keyword evidence="2" id="KW-0520">NAD</keyword>
<feature type="domain" description="FAD-binding" evidence="3">
    <location>
        <begin position="133"/>
        <end position="307"/>
    </location>
</feature>
<protein>
    <submittedName>
        <fullName evidence="4">FAD-dependent monooxygenase</fullName>
    </submittedName>
</protein>
<keyword evidence="1" id="KW-0560">Oxidoreductase</keyword>
<dbReference type="Gene3D" id="3.50.50.60">
    <property type="entry name" value="FAD/NAD(P)-binding domain"/>
    <property type="match status" value="1"/>
</dbReference>
<proteinExistence type="predicted"/>
<dbReference type="Gene3D" id="3.30.9.20">
    <property type="match status" value="1"/>
</dbReference>
<dbReference type="GO" id="GO:0004497">
    <property type="term" value="F:monooxygenase activity"/>
    <property type="evidence" value="ECO:0007669"/>
    <property type="project" value="UniProtKB-KW"/>
</dbReference>
<dbReference type="InterPro" id="IPR036188">
    <property type="entry name" value="FAD/NAD-bd_sf"/>
</dbReference>
<dbReference type="SUPFAM" id="SSF51905">
    <property type="entry name" value="FAD/NAD(P)-binding domain"/>
    <property type="match status" value="1"/>
</dbReference>
<dbReference type="Proteomes" id="UP001317259">
    <property type="component" value="Unassembled WGS sequence"/>
</dbReference>
<dbReference type="Pfam" id="PF01494">
    <property type="entry name" value="FAD_binding_3"/>
    <property type="match status" value="1"/>
</dbReference>
<evidence type="ECO:0000256" key="1">
    <source>
        <dbReference type="ARBA" id="ARBA00023002"/>
    </source>
</evidence>
<evidence type="ECO:0000313" key="4">
    <source>
        <dbReference type="EMBL" id="MCK2212276.1"/>
    </source>
</evidence>
<name>A0ABT0FJ00_9ACTN</name>
<evidence type="ECO:0000259" key="3">
    <source>
        <dbReference type="Pfam" id="PF01494"/>
    </source>
</evidence>
<dbReference type="PANTHER" id="PTHR43476">
    <property type="entry name" value="3-(3-HYDROXY-PHENYL)PROPIONATE/3-HYDROXYCINNAMIC ACID HYDROXYLASE"/>
    <property type="match status" value="1"/>
</dbReference>
<reference evidence="4 5" key="1">
    <citation type="submission" date="2022-04" db="EMBL/GenBank/DDBJ databases">
        <title>Genome draft of Actinomadura sp. ATCC 31491.</title>
        <authorList>
            <person name="Shi X."/>
            <person name="Du Y."/>
        </authorList>
    </citation>
    <scope>NUCLEOTIDE SEQUENCE [LARGE SCALE GENOMIC DNA]</scope>
    <source>
        <strain evidence="4 5">ATCC 31491</strain>
    </source>
</reference>
<dbReference type="InterPro" id="IPR002938">
    <property type="entry name" value="FAD-bd"/>
</dbReference>
<dbReference type="InterPro" id="IPR050631">
    <property type="entry name" value="PheA/TfdB_FAD_monoxygenase"/>
</dbReference>
<dbReference type="EMBL" id="JAKRKC020000001">
    <property type="protein sequence ID" value="MCK2212276.1"/>
    <property type="molecule type" value="Genomic_DNA"/>
</dbReference>
<dbReference type="PRINTS" id="PR00420">
    <property type="entry name" value="RNGMNOXGNASE"/>
</dbReference>
<gene>
    <name evidence="4" type="ORF">MF672_000460</name>
</gene>
<evidence type="ECO:0000313" key="5">
    <source>
        <dbReference type="Proteomes" id="UP001317259"/>
    </source>
</evidence>
<dbReference type="RefSeq" id="WP_242371670.1">
    <property type="nucleotide sequence ID" value="NZ_JAKRKC020000001.1"/>
</dbReference>
<sequence length="406" mass="44914">MKVACVGGGPASLYFSIVMKRMNPSHELTVYERNPAGSTYGWGVTYWMQLLENLYAIDPDSAQAIQDDSVHWNDWVVHIHDQATLTMEHGDDGFGIGRRRLLDILTERARDLGVRVEFEHDVPGEDAPELSGADLVVAGDGINSALRERHAGHFGSQVTLGRNVYMWLGTTKIFESFVFSFVETAHGWIWCYGYPYGNEHSTCVVECAPATWSGLGLDATGEADSLAVLEKLFADVLDGHALIGRAQPDGSAHWLNFRTLTNRTWHRGNLVLLGDAAHTTHYSIGAGTALALGDAAVLAEALHTEADLEAALTLYERRRIQGIRPTQRSARNSARWYEDLPRYLSLPPRQMVALLGQRHSGALPHLPPKLYYRYGRTVEALQDGLHWLGGKLGRTPTCDCCRPAPE</sequence>